<protein>
    <submittedName>
        <fullName evidence="2">Uncharacterized protein</fullName>
    </submittedName>
</protein>
<proteinExistence type="predicted"/>
<reference evidence="2" key="1">
    <citation type="submission" date="2021-01" db="EMBL/GenBank/DDBJ databases">
        <authorList>
            <person name="Corre E."/>
            <person name="Pelletier E."/>
            <person name="Niang G."/>
            <person name="Scheremetjew M."/>
            <person name="Finn R."/>
            <person name="Kale V."/>
            <person name="Holt S."/>
            <person name="Cochrane G."/>
            <person name="Meng A."/>
            <person name="Brown T."/>
            <person name="Cohen L."/>
        </authorList>
    </citation>
    <scope>NUCLEOTIDE SEQUENCE</scope>
    <source>
        <strain evidence="2">UTEX LB 2760</strain>
    </source>
</reference>
<gene>
    <name evidence="2" type="ORF">RMAR0315_LOCUS6408</name>
</gene>
<dbReference type="EMBL" id="HBEK01011659">
    <property type="protein sequence ID" value="CAD8396421.1"/>
    <property type="molecule type" value="Transcribed_RNA"/>
</dbReference>
<evidence type="ECO:0000313" key="2">
    <source>
        <dbReference type="EMBL" id="CAD8396421.1"/>
    </source>
</evidence>
<name>A0A7S0BKF1_9RHOD</name>
<feature type="chain" id="PRO_5030868603" evidence="1">
    <location>
        <begin position="21"/>
        <end position="397"/>
    </location>
</feature>
<evidence type="ECO:0000256" key="1">
    <source>
        <dbReference type="SAM" id="SignalP"/>
    </source>
</evidence>
<keyword evidence="1" id="KW-0732">Signal</keyword>
<organism evidence="2">
    <name type="scientific">Rhodosorus marinus</name>
    <dbReference type="NCBI Taxonomy" id="101924"/>
    <lineage>
        <taxon>Eukaryota</taxon>
        <taxon>Rhodophyta</taxon>
        <taxon>Stylonematophyceae</taxon>
        <taxon>Stylonematales</taxon>
        <taxon>Stylonemataceae</taxon>
        <taxon>Rhodosorus</taxon>
    </lineage>
</organism>
<accession>A0A7S0BKF1</accession>
<sequence length="397" mass="42693">MKSYALLVIVFALVHSVAETQDCSADPLSGSFEFSELCRPLRDRDGVRFGEVCVDTKLNNKIDDPLVLFSPSCIRAKFRADDGYEWNLLRAGAHFGEPPTGRDRYTSYRNIDRWKIENEVVDTIGVARVLICPEELQGQTSCCGQSVGLVVSAVISATGDGEGQIRVFLSAEDEDDVCTTRDDDNTTSCEVMIACPPCEDGQCRGPGGVCEDVEMFKCPIDEVPFIGDDDSCDCRTPTPGPVALECGTVNSLQFETGSGSRYFLLQGFSLGSPLEQFAACRFVMDNFAVGGGPCEQPIVVGDLKSYFQCDVGVPFVNGCGECTGVNFFSPGCAIGDDETFTLISTAVIWYCRMEGAGSNPIILATCASEFPDGRNYCDLSDGACNCPATIPAPATFP</sequence>
<feature type="signal peptide" evidence="1">
    <location>
        <begin position="1"/>
        <end position="20"/>
    </location>
</feature>
<dbReference type="AlphaFoldDB" id="A0A7S0BKF1"/>